<name>A0ABQ3BKZ0_9FLAO</name>
<comment type="caution">
    <text evidence="1">The sequence shown here is derived from an EMBL/GenBank/DDBJ whole genome shotgun (WGS) entry which is preliminary data.</text>
</comment>
<dbReference type="Proteomes" id="UP000615593">
    <property type="component" value="Unassembled WGS sequence"/>
</dbReference>
<evidence type="ECO:0000313" key="2">
    <source>
        <dbReference type="Proteomes" id="UP000615593"/>
    </source>
</evidence>
<sequence length="113" mass="12992">MEIKQELKLLQEIEDISKAYIFFTHNESAKGYFYRGIGDEVVKGKIDYDTVKGKRFYKTEDLENLLPNLIHVNFIDFSEDNEVSAPIPNIETLQKLEKPINIINLGNGINLST</sequence>
<dbReference type="RefSeq" id="WP_027886018.1">
    <property type="nucleotide sequence ID" value="NZ_BMWY01000001.1"/>
</dbReference>
<protein>
    <submittedName>
        <fullName evidence="1">Uncharacterized protein</fullName>
    </submittedName>
</protein>
<keyword evidence="2" id="KW-1185">Reference proteome</keyword>
<evidence type="ECO:0000313" key="1">
    <source>
        <dbReference type="EMBL" id="GGZ45903.1"/>
    </source>
</evidence>
<organism evidence="1 2">
    <name type="scientific">Mesonia mobilis</name>
    <dbReference type="NCBI Taxonomy" id="369791"/>
    <lineage>
        <taxon>Bacteria</taxon>
        <taxon>Pseudomonadati</taxon>
        <taxon>Bacteroidota</taxon>
        <taxon>Flavobacteriia</taxon>
        <taxon>Flavobacteriales</taxon>
        <taxon>Flavobacteriaceae</taxon>
        <taxon>Mesonia</taxon>
    </lineage>
</organism>
<reference evidence="2" key="1">
    <citation type="journal article" date="2019" name="Int. J. Syst. Evol. Microbiol.">
        <title>The Global Catalogue of Microorganisms (GCM) 10K type strain sequencing project: providing services to taxonomists for standard genome sequencing and annotation.</title>
        <authorList>
            <consortium name="The Broad Institute Genomics Platform"/>
            <consortium name="The Broad Institute Genome Sequencing Center for Infectious Disease"/>
            <person name="Wu L."/>
            <person name="Ma J."/>
        </authorList>
    </citation>
    <scope>NUCLEOTIDE SEQUENCE [LARGE SCALE GENOMIC DNA]</scope>
    <source>
        <strain evidence="2">KCTC 12708</strain>
    </source>
</reference>
<proteinExistence type="predicted"/>
<gene>
    <name evidence="1" type="ORF">GCM10008088_04040</name>
</gene>
<accession>A0ABQ3BKZ0</accession>
<dbReference type="EMBL" id="BMWY01000001">
    <property type="protein sequence ID" value="GGZ45903.1"/>
    <property type="molecule type" value="Genomic_DNA"/>
</dbReference>
<dbReference type="GeneID" id="94368051"/>